<comment type="caution">
    <text evidence="5">The sequence shown here is derived from an EMBL/GenBank/DDBJ whole genome shotgun (WGS) entry which is preliminary data.</text>
</comment>
<dbReference type="OrthoDB" id="9803968at2"/>
<name>H0QZC1_9ACTN</name>
<dbReference type="STRING" id="1077974.GOEFS_048_00110"/>
<dbReference type="AlphaFoldDB" id="H0QZC1"/>
<dbReference type="InterPro" id="IPR020845">
    <property type="entry name" value="AMP-binding_CS"/>
</dbReference>
<organism evidence="5 6">
    <name type="scientific">Gordonia effusa NBRC 100432</name>
    <dbReference type="NCBI Taxonomy" id="1077974"/>
    <lineage>
        <taxon>Bacteria</taxon>
        <taxon>Bacillati</taxon>
        <taxon>Actinomycetota</taxon>
        <taxon>Actinomycetes</taxon>
        <taxon>Mycobacteriales</taxon>
        <taxon>Gordoniaceae</taxon>
        <taxon>Gordonia</taxon>
    </lineage>
</organism>
<dbReference type="CDD" id="cd05917">
    <property type="entry name" value="FACL_like_2"/>
    <property type="match status" value="1"/>
</dbReference>
<evidence type="ECO:0000259" key="3">
    <source>
        <dbReference type="Pfam" id="PF00501"/>
    </source>
</evidence>
<dbReference type="SUPFAM" id="SSF56801">
    <property type="entry name" value="Acetyl-CoA synthetase-like"/>
    <property type="match status" value="1"/>
</dbReference>
<dbReference type="PANTHER" id="PTHR43201:SF5">
    <property type="entry name" value="MEDIUM-CHAIN ACYL-COA LIGASE ACSF2, MITOCHONDRIAL"/>
    <property type="match status" value="1"/>
</dbReference>
<feature type="domain" description="AMP-dependent synthetase/ligase" evidence="3">
    <location>
        <begin position="32"/>
        <end position="403"/>
    </location>
</feature>
<feature type="domain" description="AMP-binding enzyme C-terminal" evidence="4">
    <location>
        <begin position="454"/>
        <end position="530"/>
    </location>
</feature>
<dbReference type="FunFam" id="3.30.300.30:FF:000008">
    <property type="entry name" value="2,3-dihydroxybenzoate-AMP ligase"/>
    <property type="match status" value="1"/>
</dbReference>
<dbReference type="Pfam" id="PF13193">
    <property type="entry name" value="AMP-binding_C"/>
    <property type="match status" value="1"/>
</dbReference>
<dbReference type="InterPro" id="IPR042099">
    <property type="entry name" value="ANL_N_sf"/>
</dbReference>
<evidence type="ECO:0000313" key="5">
    <source>
        <dbReference type="EMBL" id="GAB18172.1"/>
    </source>
</evidence>
<dbReference type="Pfam" id="PF00501">
    <property type="entry name" value="AMP-binding"/>
    <property type="match status" value="1"/>
</dbReference>
<evidence type="ECO:0000313" key="6">
    <source>
        <dbReference type="Proteomes" id="UP000035034"/>
    </source>
</evidence>
<keyword evidence="6" id="KW-1185">Reference proteome</keyword>
<evidence type="ECO:0000256" key="1">
    <source>
        <dbReference type="ARBA" id="ARBA00006432"/>
    </source>
</evidence>
<dbReference type="GO" id="GO:0006631">
    <property type="term" value="P:fatty acid metabolic process"/>
    <property type="evidence" value="ECO:0007669"/>
    <property type="project" value="TreeGrafter"/>
</dbReference>
<dbReference type="EMBL" id="BAEH01000048">
    <property type="protein sequence ID" value="GAB18172.1"/>
    <property type="molecule type" value="Genomic_DNA"/>
</dbReference>
<dbReference type="GO" id="GO:0031956">
    <property type="term" value="F:medium-chain fatty acid-CoA ligase activity"/>
    <property type="evidence" value="ECO:0007669"/>
    <property type="project" value="TreeGrafter"/>
</dbReference>
<dbReference type="PANTHER" id="PTHR43201">
    <property type="entry name" value="ACYL-COA SYNTHETASE"/>
    <property type="match status" value="1"/>
</dbReference>
<keyword evidence="2 5" id="KW-0436">Ligase</keyword>
<dbReference type="Gene3D" id="3.40.50.12780">
    <property type="entry name" value="N-terminal domain of ligase-like"/>
    <property type="match status" value="1"/>
</dbReference>
<dbReference type="Gene3D" id="3.30.300.30">
    <property type="match status" value="1"/>
</dbReference>
<dbReference type="InterPro" id="IPR000873">
    <property type="entry name" value="AMP-dep_synth/lig_dom"/>
</dbReference>
<dbReference type="PROSITE" id="PS00455">
    <property type="entry name" value="AMP_BINDING"/>
    <property type="match status" value="1"/>
</dbReference>
<dbReference type="Proteomes" id="UP000035034">
    <property type="component" value="Unassembled WGS sequence"/>
</dbReference>
<proteinExistence type="inferred from homology"/>
<dbReference type="InterPro" id="IPR045851">
    <property type="entry name" value="AMP-bd_C_sf"/>
</dbReference>
<dbReference type="eggNOG" id="COG0318">
    <property type="taxonomic scope" value="Bacteria"/>
</dbReference>
<gene>
    <name evidence="5" type="ORF">GOEFS_048_00110</name>
</gene>
<evidence type="ECO:0000256" key="2">
    <source>
        <dbReference type="ARBA" id="ARBA00022598"/>
    </source>
</evidence>
<accession>H0QZC1</accession>
<dbReference type="FunFam" id="3.40.50.12780:FF:000003">
    <property type="entry name" value="Long-chain-fatty-acid--CoA ligase FadD"/>
    <property type="match status" value="1"/>
</dbReference>
<sequence>MIAQTPTTPEPSYAQAAAGPALLDDTIYDNFSATAAKFGDNLALAEAASGRTWTYRELHREVEALAAGLLRSGIAKGDRVGVWSPNRSEWTMVQYATAAIGAILVNINPSYRQTEVDFALGQSGITTVFAAPRFKDSDYPGMLERARTSVPNLTSVVIFESAEWQALLTDPSADERGAVAARAASLHPDDPINIQYTSGTTGAPKGATLTHRNILNNGYFVGELINYTDADRVCLPVPFYHCFGMVMGNLAATSHGAAMVIPAPAFDPAATLSAVEKYQCTSLYGVPTMFIAELSLPNFDDYDLTTLRTGIMAGSPCPEQVMRQVVERMHMSEVSICYGMTETSPVSTQTRADDELELRVTTVGRVGPHLEIKVVDPVTGETVPRGTPGEFCTRGYSVMQGYWNQPEKTAEVLDAEGWMHTGDIAVLADNGYVQITGRIKDMVIRGGENIYPREIEEFLYTHPDILDAQVIGVPDAKYGEELMAWVRLRDGVADFTVEDLRTFADGQIARHKIPRYVRVVDEFPMTVTGKVRKVQMRTEAVELLGLE</sequence>
<reference evidence="5 6" key="1">
    <citation type="submission" date="2011-12" db="EMBL/GenBank/DDBJ databases">
        <title>Whole genome shotgun sequence of Gordonia effusa NBRC 100432.</title>
        <authorList>
            <person name="Yoshida I."/>
            <person name="Takarada H."/>
            <person name="Hosoyama A."/>
            <person name="Tsuchikane K."/>
            <person name="Katsumata H."/>
            <person name="Yamazaki S."/>
            <person name="Fujita N."/>
        </authorList>
    </citation>
    <scope>NUCLEOTIDE SEQUENCE [LARGE SCALE GENOMIC DNA]</scope>
    <source>
        <strain evidence="5 6">NBRC 100432</strain>
    </source>
</reference>
<evidence type="ECO:0000259" key="4">
    <source>
        <dbReference type="Pfam" id="PF13193"/>
    </source>
</evidence>
<dbReference type="RefSeq" id="WP_007317509.1">
    <property type="nucleotide sequence ID" value="NZ_BAEH01000048.1"/>
</dbReference>
<protein>
    <submittedName>
        <fullName evidence="5">Putative fatty-acid--CoA ligase</fullName>
    </submittedName>
</protein>
<dbReference type="InterPro" id="IPR025110">
    <property type="entry name" value="AMP-bd_C"/>
</dbReference>
<comment type="similarity">
    <text evidence="1">Belongs to the ATP-dependent AMP-binding enzyme family.</text>
</comment>